<dbReference type="Pfam" id="PF00013">
    <property type="entry name" value="KH_1"/>
    <property type="match status" value="3"/>
</dbReference>
<dbReference type="InterPro" id="IPR036612">
    <property type="entry name" value="KH_dom_type_1_sf"/>
</dbReference>
<accession>A0A8J4T6T3</accession>
<dbReference type="SUPFAM" id="SSF54791">
    <property type="entry name" value="Eukaryotic type KH-domain (KH-domain type I)"/>
    <property type="match status" value="3"/>
</dbReference>
<feature type="domain" description="K Homology" evidence="4">
    <location>
        <begin position="730"/>
        <end position="800"/>
    </location>
</feature>
<dbReference type="CDD" id="cd22438">
    <property type="entry name" value="KH-I_PCBP_rpt1"/>
    <property type="match status" value="1"/>
</dbReference>
<evidence type="ECO:0000259" key="4">
    <source>
        <dbReference type="SMART" id="SM00322"/>
    </source>
</evidence>
<evidence type="ECO:0000256" key="2">
    <source>
        <dbReference type="PROSITE-ProRule" id="PRU00117"/>
    </source>
</evidence>
<feature type="compositionally biased region" description="Polar residues" evidence="3">
    <location>
        <begin position="845"/>
        <end position="858"/>
    </location>
</feature>
<dbReference type="InterPro" id="IPR004087">
    <property type="entry name" value="KH_dom"/>
</dbReference>
<dbReference type="PANTHER" id="PTHR10288">
    <property type="entry name" value="KH DOMAIN CONTAINING RNA BINDING PROTEIN"/>
    <property type="match status" value="1"/>
</dbReference>
<keyword evidence="1" id="KW-0677">Repeat</keyword>
<dbReference type="PROSITE" id="PS50084">
    <property type="entry name" value="KH_TYPE_1"/>
    <property type="match status" value="3"/>
</dbReference>
<dbReference type="EMBL" id="LUCH01000152">
    <property type="protein sequence ID" value="KAF5405950.1"/>
    <property type="molecule type" value="Genomic_DNA"/>
</dbReference>
<dbReference type="SMART" id="SM00322">
    <property type="entry name" value="KH"/>
    <property type="match status" value="3"/>
</dbReference>
<evidence type="ECO:0000313" key="5">
    <source>
        <dbReference type="EMBL" id="KAF5405950.1"/>
    </source>
</evidence>
<dbReference type="GO" id="GO:0003723">
    <property type="term" value="F:RNA binding"/>
    <property type="evidence" value="ECO:0007669"/>
    <property type="project" value="UniProtKB-UniRule"/>
</dbReference>
<keyword evidence="6" id="KW-1185">Reference proteome</keyword>
<dbReference type="CDD" id="cd02396">
    <property type="entry name" value="KH-I_PCBP_rpt2"/>
    <property type="match status" value="1"/>
</dbReference>
<organism evidence="5 6">
    <name type="scientific">Paragonimus heterotremus</name>
    <dbReference type="NCBI Taxonomy" id="100268"/>
    <lineage>
        <taxon>Eukaryota</taxon>
        <taxon>Metazoa</taxon>
        <taxon>Spiralia</taxon>
        <taxon>Lophotrochozoa</taxon>
        <taxon>Platyhelminthes</taxon>
        <taxon>Trematoda</taxon>
        <taxon>Digenea</taxon>
        <taxon>Plagiorchiida</taxon>
        <taxon>Troglotremata</taxon>
        <taxon>Troglotrematidae</taxon>
        <taxon>Paragonimus</taxon>
    </lineage>
</organism>
<gene>
    <name evidence="5" type="ORF">PHET_00570</name>
</gene>
<dbReference type="InterPro" id="IPR004088">
    <property type="entry name" value="KH_dom_type_1"/>
</dbReference>
<protein>
    <submittedName>
        <fullName evidence="5">Poly(RC)-binding protein 2/3/4</fullName>
    </submittedName>
</protein>
<dbReference type="Gene3D" id="3.30.1370.10">
    <property type="entry name" value="K Homology domain, type 1"/>
    <property type="match status" value="3"/>
</dbReference>
<dbReference type="AlphaFoldDB" id="A0A8J4T6T3"/>
<reference evidence="5" key="1">
    <citation type="submission" date="2019-05" db="EMBL/GenBank/DDBJ databases">
        <title>Annotation for the trematode Paragonimus heterotremus.</title>
        <authorList>
            <person name="Choi Y.-J."/>
        </authorList>
    </citation>
    <scope>NUCLEOTIDE SEQUENCE</scope>
    <source>
        <strain evidence="5">LC</strain>
    </source>
</reference>
<proteinExistence type="predicted"/>
<feature type="domain" description="K Homology" evidence="4">
    <location>
        <begin position="243"/>
        <end position="311"/>
    </location>
</feature>
<name>A0A8J4T6T3_9TREM</name>
<dbReference type="CDD" id="cd22439">
    <property type="entry name" value="KH-I_PCBP_rpt3"/>
    <property type="match status" value="1"/>
</dbReference>
<evidence type="ECO:0000256" key="3">
    <source>
        <dbReference type="SAM" id="MobiDB-lite"/>
    </source>
</evidence>
<dbReference type="OrthoDB" id="442947at2759"/>
<evidence type="ECO:0000313" key="6">
    <source>
        <dbReference type="Proteomes" id="UP000748531"/>
    </source>
</evidence>
<evidence type="ECO:0000256" key="1">
    <source>
        <dbReference type="ARBA" id="ARBA00022737"/>
    </source>
</evidence>
<feature type="region of interest" description="Disordered" evidence="3">
    <location>
        <begin position="845"/>
        <end position="903"/>
    </location>
</feature>
<dbReference type="Proteomes" id="UP000748531">
    <property type="component" value="Unassembled WGS sequence"/>
</dbReference>
<keyword evidence="2" id="KW-0694">RNA-binding</keyword>
<sequence>MRMLTNSSTSLHYVRTSEAILTTEFLSTAAVVGITLFGFNKSRQLGCCLHSMALTSVVQSYLPQQSGNELQSNTNFALSPYANCQSHHIPQMNSVTVLDSPEPTTNMLLSSTSLANGTFFSSSTAVPNVFITANANLNGTDAYHYVHPSIQPRLPHEFSQAVRHPAIVGTPPILSAGTHACLLPTPLPVSQDSLHQANNLFLSTTRPGVEVGSDASTCMTDENTSAKSISTHTEQSTCNPQSLVLIVRLLMSGKEVGSIIGKRGENVKKYREESGAKINISDGSSPERIVTITGTTKQIFVAFSLMSQKFEDDFTQGLIRIGDECQSCPPVTLRLLVPATQCGSIIGKGGSRIKDVRELTGASIQVASEALPTSTERTVTISGTAKAIAKCIRHLCEIFIESPVKGPVVPYRPKPAFVNQSVTCPNISFCPTMVNSCLSSQNGTGTSNGLFNSGSEISNENGFSPNMSTTGLVMTSTTQAAVSKEMATAASQIGQFIGAFGYQPKYATMDNGSAISPSAFNTTPDEPTSTNTGLVAVRHPAMVTDMLTDPVQLSTSLNHTDFMANSTPILGVLNSAYLGTGPVSNAIINPLSSAFALPEFGLDPGLFSFYTPQPPNGLTTGANLAYSGVGNLLKSFLNATDENGTDSLSEGRTPVAGLTDIYPILSLVQPNAYGLQPGNLGQSIATGPLPFVQNKASLLGLPAVPYPTVIGSNPGQLLPSNELRFPAPDEPVIKEIIISNDLIGCIIGRGGTTVNEIRNISKAQIKISNCEDGAKERKISLSGPLTAVNLAHFLINNSIITHQQTWAFNVQLATAATALMTGSRYTNWPLRTKLETVDNDALTAQTFPNGNSPGNNDNEVIGSSDHLTSNSKSFGYDEESINKQMSKDLTTKSTDNFPRRKRDLHAGESFIQVMKSKVHRSKYAPY</sequence>
<feature type="domain" description="K Homology" evidence="4">
    <location>
        <begin position="329"/>
        <end position="400"/>
    </location>
</feature>
<comment type="caution">
    <text evidence="5">The sequence shown here is derived from an EMBL/GenBank/DDBJ whole genome shotgun (WGS) entry which is preliminary data.</text>
</comment>